<feature type="compositionally biased region" description="Acidic residues" evidence="1">
    <location>
        <begin position="34"/>
        <end position="49"/>
    </location>
</feature>
<keyword evidence="3" id="KW-1185">Reference proteome</keyword>
<accession>A0ABD0MX95</accession>
<protein>
    <submittedName>
        <fullName evidence="2">Uncharacterized protein</fullName>
    </submittedName>
</protein>
<gene>
    <name evidence="2" type="ORF">M9458_048876</name>
</gene>
<evidence type="ECO:0000313" key="2">
    <source>
        <dbReference type="EMBL" id="KAL0154613.1"/>
    </source>
</evidence>
<feature type="compositionally biased region" description="Polar residues" evidence="1">
    <location>
        <begin position="12"/>
        <end position="26"/>
    </location>
</feature>
<reference evidence="2 3" key="1">
    <citation type="submission" date="2024-05" db="EMBL/GenBank/DDBJ databases">
        <title>Genome sequencing and assembly of Indian major carp, Cirrhinus mrigala (Hamilton, 1822).</title>
        <authorList>
            <person name="Mohindra V."/>
            <person name="Chowdhury L.M."/>
            <person name="Lal K."/>
            <person name="Jena J.K."/>
        </authorList>
    </citation>
    <scope>NUCLEOTIDE SEQUENCE [LARGE SCALE GENOMIC DNA]</scope>
    <source>
        <strain evidence="2">CM1030</strain>
        <tissue evidence="2">Blood</tissue>
    </source>
</reference>
<feature type="non-terminal residue" evidence="2">
    <location>
        <position position="56"/>
    </location>
</feature>
<comment type="caution">
    <text evidence="2">The sequence shown here is derived from an EMBL/GenBank/DDBJ whole genome shotgun (WGS) entry which is preliminary data.</text>
</comment>
<proteinExistence type="predicted"/>
<sequence length="56" mass="6120">MKDLFSGHNAMEISQTPISPQNNSAVLCNGDLKDTDDDDDDDDNDDDSLEGSMNIM</sequence>
<evidence type="ECO:0000256" key="1">
    <source>
        <dbReference type="SAM" id="MobiDB-lite"/>
    </source>
</evidence>
<organism evidence="2 3">
    <name type="scientific">Cirrhinus mrigala</name>
    <name type="common">Mrigala</name>
    <dbReference type="NCBI Taxonomy" id="683832"/>
    <lineage>
        <taxon>Eukaryota</taxon>
        <taxon>Metazoa</taxon>
        <taxon>Chordata</taxon>
        <taxon>Craniata</taxon>
        <taxon>Vertebrata</taxon>
        <taxon>Euteleostomi</taxon>
        <taxon>Actinopterygii</taxon>
        <taxon>Neopterygii</taxon>
        <taxon>Teleostei</taxon>
        <taxon>Ostariophysi</taxon>
        <taxon>Cypriniformes</taxon>
        <taxon>Cyprinidae</taxon>
        <taxon>Labeoninae</taxon>
        <taxon>Labeonini</taxon>
        <taxon>Cirrhinus</taxon>
    </lineage>
</organism>
<dbReference type="Proteomes" id="UP001529510">
    <property type="component" value="Unassembled WGS sequence"/>
</dbReference>
<feature type="non-terminal residue" evidence="2">
    <location>
        <position position="1"/>
    </location>
</feature>
<evidence type="ECO:0000313" key="3">
    <source>
        <dbReference type="Proteomes" id="UP001529510"/>
    </source>
</evidence>
<feature type="region of interest" description="Disordered" evidence="1">
    <location>
        <begin position="1"/>
        <end position="56"/>
    </location>
</feature>
<dbReference type="AlphaFoldDB" id="A0ABD0MX95"/>
<dbReference type="EMBL" id="JAMKFB020000025">
    <property type="protein sequence ID" value="KAL0154613.1"/>
    <property type="molecule type" value="Genomic_DNA"/>
</dbReference>
<name>A0ABD0MX95_CIRMR</name>